<comment type="similarity">
    <text evidence="2">Belongs to the TMEM8 family.</text>
</comment>
<evidence type="ECO:0000256" key="6">
    <source>
        <dbReference type="ARBA" id="ARBA00023136"/>
    </source>
</evidence>
<organism evidence="11 12">
    <name type="scientific">Pomacea canaliculata</name>
    <name type="common">Golden apple snail</name>
    <dbReference type="NCBI Taxonomy" id="400727"/>
    <lineage>
        <taxon>Eukaryota</taxon>
        <taxon>Metazoa</taxon>
        <taxon>Spiralia</taxon>
        <taxon>Lophotrochozoa</taxon>
        <taxon>Mollusca</taxon>
        <taxon>Gastropoda</taxon>
        <taxon>Caenogastropoda</taxon>
        <taxon>Architaenioglossa</taxon>
        <taxon>Ampullarioidea</taxon>
        <taxon>Ampullariidae</taxon>
        <taxon>Pomacea</taxon>
    </lineage>
</organism>
<evidence type="ECO:0000256" key="9">
    <source>
        <dbReference type="SAM" id="SignalP"/>
    </source>
</evidence>
<keyword evidence="7" id="KW-1015">Disulfide bond</keyword>
<feature type="transmembrane region" description="Helical" evidence="8">
    <location>
        <begin position="626"/>
        <end position="648"/>
    </location>
</feature>
<dbReference type="Pfam" id="PF12036">
    <property type="entry name" value="DUF3522"/>
    <property type="match status" value="1"/>
</dbReference>
<evidence type="ECO:0000256" key="3">
    <source>
        <dbReference type="ARBA" id="ARBA00022475"/>
    </source>
</evidence>
<feature type="transmembrane region" description="Helical" evidence="8">
    <location>
        <begin position="575"/>
        <end position="595"/>
    </location>
</feature>
<name>A0A2T7NPU2_POMCA</name>
<dbReference type="PROSITE" id="PS50026">
    <property type="entry name" value="EGF_3"/>
    <property type="match status" value="1"/>
</dbReference>
<sequence length="743" mass="82970">MRGHYRCIPIWLLFIIDIKENVQGLVWKSEEPVTYYSGYVSVTMHRYTIPEDTSSATWSFRAFKSNSVCDDKGIDVYLQFGSLPAVSPMNATFPGDFYLNRTNLVQLSLKSDNVSIHHTELFPLSGNWFAIALIPEKNDKIQQKGLTTACIYYVMSSLEVKAVPDYVLLAANHPVIVSLNSLPPGSDGGGVWVRFTLPQSSFAISLEVKNCNVTPCHLQLSYQDHKGQLMQQNCTNVDKTACLVNLTNPLHDFQYFVHLALVDAATRATVVTGLSSQGCSSPDVTQRVSEEQCYLHPLLDRYQGDADYSTRYVQIVNNRVEETYRVLYNRTTLLPFMIEDHVDIGGTLIVQILFDHKNMAETQSHIRVCGIVERSYFHLLTSDMNSCPKGANALQINTDIVEEVELESSKIYVPYPEEGRWFLALRMYCFTTFSNHSGPTPAQLGACSRDSINVTVKVSIQGCVDGSCNGRGTCKVYVTGSDFIIFSTCRCVGGWDGYGCTDGTNAASDADQLLELLLLTLSNLFFIPAIGLSLKRHYYLEAIVYFYNMFFSTFYHACDGNRIAKYIYCLTEYSVLANCDFLGSACSLWVTLIAMAQLRVKISLTLQMLGPLALIVGVLLDRTSVYLIAVPAVSGILIVLAVWGRQCYLERKCFPTKRRYLCMLPGALIAITGAVLFAFFETGANYKYIHSAWHIALSMSIIFLLPPPLRAKGSPTSSSNDTESEEALVLGRQPYNQRINFEL</sequence>
<comment type="caution">
    <text evidence="7">Lacks conserved residue(s) required for the propagation of feature annotation.</text>
</comment>
<feature type="transmembrane region" description="Helical" evidence="8">
    <location>
        <begin position="602"/>
        <end position="620"/>
    </location>
</feature>
<dbReference type="EMBL" id="PZQS01000010">
    <property type="protein sequence ID" value="PVD23190.1"/>
    <property type="molecule type" value="Genomic_DNA"/>
</dbReference>
<evidence type="ECO:0000256" key="7">
    <source>
        <dbReference type="PROSITE-ProRule" id="PRU00076"/>
    </source>
</evidence>
<proteinExistence type="inferred from homology"/>
<evidence type="ECO:0000256" key="1">
    <source>
        <dbReference type="ARBA" id="ARBA00004651"/>
    </source>
</evidence>
<evidence type="ECO:0000313" key="11">
    <source>
        <dbReference type="EMBL" id="PVD23190.1"/>
    </source>
</evidence>
<evidence type="ECO:0000256" key="2">
    <source>
        <dbReference type="ARBA" id="ARBA00005542"/>
    </source>
</evidence>
<feature type="transmembrane region" description="Helical" evidence="8">
    <location>
        <begin position="538"/>
        <end position="555"/>
    </location>
</feature>
<dbReference type="OMA" id="PEDTMMA"/>
<evidence type="ECO:0000259" key="10">
    <source>
        <dbReference type="PROSITE" id="PS50026"/>
    </source>
</evidence>
<feature type="chain" id="PRO_5015668599" description="EGF-like domain-containing protein" evidence="9">
    <location>
        <begin position="25"/>
        <end position="743"/>
    </location>
</feature>
<evidence type="ECO:0000313" key="12">
    <source>
        <dbReference type="Proteomes" id="UP000245119"/>
    </source>
</evidence>
<evidence type="ECO:0000256" key="8">
    <source>
        <dbReference type="SAM" id="Phobius"/>
    </source>
</evidence>
<feature type="domain" description="EGF-like" evidence="10">
    <location>
        <begin position="459"/>
        <end position="501"/>
    </location>
</feature>
<dbReference type="AlphaFoldDB" id="A0A2T7NPU2"/>
<keyword evidence="12" id="KW-1185">Reference proteome</keyword>
<comment type="subcellular location">
    <subcellularLocation>
        <location evidence="1">Cell membrane</location>
        <topology evidence="1">Multi-pass membrane protein</topology>
    </subcellularLocation>
</comment>
<dbReference type="PROSITE" id="PS01186">
    <property type="entry name" value="EGF_2"/>
    <property type="match status" value="1"/>
</dbReference>
<accession>A0A2T7NPU2</accession>
<dbReference type="PANTHER" id="PTHR14319">
    <property type="entry name" value="FIVE-SPAN TRANSMEMBRANE PROTEIN M83"/>
    <property type="match status" value="1"/>
</dbReference>
<evidence type="ECO:0000256" key="4">
    <source>
        <dbReference type="ARBA" id="ARBA00022692"/>
    </source>
</evidence>
<reference evidence="11 12" key="1">
    <citation type="submission" date="2018-04" db="EMBL/GenBank/DDBJ databases">
        <title>The genome of golden apple snail Pomacea canaliculata provides insight into stress tolerance and invasive adaptation.</title>
        <authorList>
            <person name="Liu C."/>
            <person name="Liu B."/>
            <person name="Ren Y."/>
            <person name="Zhang Y."/>
            <person name="Wang H."/>
            <person name="Li S."/>
            <person name="Jiang F."/>
            <person name="Yin L."/>
            <person name="Zhang G."/>
            <person name="Qian W."/>
            <person name="Fan W."/>
        </authorList>
    </citation>
    <scope>NUCLEOTIDE SEQUENCE [LARGE SCALE GENOMIC DNA]</scope>
    <source>
        <strain evidence="11">SZHN2017</strain>
        <tissue evidence="11">Muscle</tissue>
    </source>
</reference>
<keyword evidence="5 8" id="KW-1133">Transmembrane helix</keyword>
<keyword evidence="7" id="KW-0245">EGF-like domain</keyword>
<dbReference type="OrthoDB" id="69646at2759"/>
<keyword evidence="3" id="KW-1003">Cell membrane</keyword>
<keyword evidence="6 8" id="KW-0472">Membrane</keyword>
<dbReference type="InterPro" id="IPR000742">
    <property type="entry name" value="EGF"/>
</dbReference>
<dbReference type="PANTHER" id="PTHR14319:SF3">
    <property type="entry name" value="TRANSMEMBRANE PROTEIN-LIKE PROTEIN"/>
    <property type="match status" value="1"/>
</dbReference>
<feature type="transmembrane region" description="Helical" evidence="8">
    <location>
        <begin position="513"/>
        <end position="531"/>
    </location>
</feature>
<dbReference type="Proteomes" id="UP000245119">
    <property type="component" value="Linkage Group LG10"/>
</dbReference>
<comment type="caution">
    <text evidence="11">The sequence shown here is derived from an EMBL/GenBank/DDBJ whole genome shotgun (WGS) entry which is preliminary data.</text>
</comment>
<dbReference type="GO" id="GO:0005886">
    <property type="term" value="C:plasma membrane"/>
    <property type="evidence" value="ECO:0007669"/>
    <property type="project" value="UniProtKB-SubCell"/>
</dbReference>
<dbReference type="InterPro" id="IPR021910">
    <property type="entry name" value="NGX6/PGAP6/MYMK"/>
</dbReference>
<feature type="transmembrane region" description="Helical" evidence="8">
    <location>
        <begin position="660"/>
        <end position="680"/>
    </location>
</feature>
<feature type="transmembrane region" description="Helical" evidence="8">
    <location>
        <begin position="686"/>
        <end position="705"/>
    </location>
</feature>
<keyword evidence="4 8" id="KW-0812">Transmembrane</keyword>
<keyword evidence="9" id="KW-0732">Signal</keyword>
<feature type="disulfide bond" evidence="7">
    <location>
        <begin position="491"/>
        <end position="500"/>
    </location>
</feature>
<evidence type="ECO:0000256" key="5">
    <source>
        <dbReference type="ARBA" id="ARBA00022989"/>
    </source>
</evidence>
<feature type="signal peptide" evidence="9">
    <location>
        <begin position="1"/>
        <end position="24"/>
    </location>
</feature>
<protein>
    <recommendedName>
        <fullName evidence="10">EGF-like domain-containing protein</fullName>
    </recommendedName>
</protein>
<dbReference type="PROSITE" id="PS00022">
    <property type="entry name" value="EGF_1"/>
    <property type="match status" value="1"/>
</dbReference>
<gene>
    <name evidence="11" type="ORF">C0Q70_16453</name>
</gene>